<dbReference type="InterPro" id="IPR039420">
    <property type="entry name" value="WalR-like"/>
</dbReference>
<evidence type="ECO:0000256" key="7">
    <source>
        <dbReference type="PROSITE-ProRule" id="PRU00169"/>
    </source>
</evidence>
<dbReference type="RefSeq" id="WP_098228062.1">
    <property type="nucleotide sequence ID" value="NZ_NUBY01000287.1"/>
</dbReference>
<dbReference type="GO" id="GO:0005737">
    <property type="term" value="C:cytoplasm"/>
    <property type="evidence" value="ECO:0007669"/>
    <property type="project" value="UniProtKB-SubCell"/>
</dbReference>
<dbReference type="PANTHER" id="PTHR43214:SF43">
    <property type="entry name" value="TWO-COMPONENT RESPONSE REGULATOR"/>
    <property type="match status" value="1"/>
</dbReference>
<evidence type="ECO:0000313" key="9">
    <source>
        <dbReference type="EMBL" id="PEP88910.1"/>
    </source>
</evidence>
<evidence type="ECO:0000256" key="4">
    <source>
        <dbReference type="ARBA" id="ARBA00023015"/>
    </source>
</evidence>
<evidence type="ECO:0000256" key="2">
    <source>
        <dbReference type="ARBA" id="ARBA00022490"/>
    </source>
</evidence>
<dbReference type="PROSITE" id="PS50110">
    <property type="entry name" value="RESPONSE_REGULATORY"/>
    <property type="match status" value="1"/>
</dbReference>
<dbReference type="EMBL" id="NUBY01000287">
    <property type="protein sequence ID" value="PEP88910.1"/>
    <property type="molecule type" value="Genomic_DNA"/>
</dbReference>
<comment type="caution">
    <text evidence="9">The sequence shown here is derived from an EMBL/GenBank/DDBJ whole genome shotgun (WGS) entry which is preliminary data.</text>
</comment>
<dbReference type="GO" id="GO:0000160">
    <property type="term" value="P:phosphorelay signal transduction system"/>
    <property type="evidence" value="ECO:0007669"/>
    <property type="project" value="InterPro"/>
</dbReference>
<dbReference type="SUPFAM" id="SSF52172">
    <property type="entry name" value="CheY-like"/>
    <property type="match status" value="1"/>
</dbReference>
<evidence type="ECO:0000256" key="1">
    <source>
        <dbReference type="ARBA" id="ARBA00004496"/>
    </source>
</evidence>
<dbReference type="CDD" id="cd17535">
    <property type="entry name" value="REC_NarL-like"/>
    <property type="match status" value="1"/>
</dbReference>
<protein>
    <submittedName>
        <fullName evidence="9">LuxR family transcriptional regulator</fullName>
    </submittedName>
</protein>
<feature type="domain" description="Response regulatory" evidence="8">
    <location>
        <begin position="5"/>
        <end position="124"/>
    </location>
</feature>
<keyword evidence="5" id="KW-0238">DNA-binding</keyword>
<keyword evidence="3 7" id="KW-0597">Phosphoprotein</keyword>
<evidence type="ECO:0000256" key="3">
    <source>
        <dbReference type="ARBA" id="ARBA00022553"/>
    </source>
</evidence>
<name>A0A2A8H773_9BACI</name>
<evidence type="ECO:0000259" key="8">
    <source>
        <dbReference type="PROSITE" id="PS50110"/>
    </source>
</evidence>
<dbReference type="SMART" id="SM00448">
    <property type="entry name" value="REC"/>
    <property type="match status" value="1"/>
</dbReference>
<comment type="subcellular location">
    <subcellularLocation>
        <location evidence="1">Cytoplasm</location>
    </subcellularLocation>
</comment>
<dbReference type="InterPro" id="IPR001789">
    <property type="entry name" value="Sig_transdc_resp-reg_receiver"/>
</dbReference>
<dbReference type="PANTHER" id="PTHR43214">
    <property type="entry name" value="TWO-COMPONENT RESPONSE REGULATOR"/>
    <property type="match status" value="1"/>
</dbReference>
<sequence>MNKIRLMIVEDDPVWMRCLSNFIAKENDITLVKKAYTKEEALQIDDNVDVILLDLTLSEPGNDENLNGLEVASQLYDRGFNKIIMLTSWDEREIILEAFDKGAINYVMKSSYRDIPKVIREAYQNKVNIHSDVSPVLIHELKTERKATVLTTSEREIYKLKERGFNKIQIAEKLCKSVETVKKQFKMIKNKLK</sequence>
<organism evidence="9 10">
    <name type="scientific">Bacillus toyonensis</name>
    <dbReference type="NCBI Taxonomy" id="155322"/>
    <lineage>
        <taxon>Bacteria</taxon>
        <taxon>Bacillati</taxon>
        <taxon>Bacillota</taxon>
        <taxon>Bacilli</taxon>
        <taxon>Bacillales</taxon>
        <taxon>Bacillaceae</taxon>
        <taxon>Bacillus</taxon>
        <taxon>Bacillus cereus group</taxon>
    </lineage>
</organism>
<dbReference type="AlphaFoldDB" id="A0A2A8H773"/>
<dbReference type="GO" id="GO:0003677">
    <property type="term" value="F:DNA binding"/>
    <property type="evidence" value="ECO:0007669"/>
    <property type="project" value="UniProtKB-KW"/>
</dbReference>
<gene>
    <name evidence="9" type="ORF">CN585_29030</name>
</gene>
<dbReference type="SUPFAM" id="SSF46894">
    <property type="entry name" value="C-terminal effector domain of the bipartite response regulators"/>
    <property type="match status" value="1"/>
</dbReference>
<evidence type="ECO:0000256" key="6">
    <source>
        <dbReference type="ARBA" id="ARBA00023163"/>
    </source>
</evidence>
<proteinExistence type="predicted"/>
<dbReference type="InterPro" id="IPR016032">
    <property type="entry name" value="Sig_transdc_resp-reg_C-effctor"/>
</dbReference>
<dbReference type="Pfam" id="PF00072">
    <property type="entry name" value="Response_reg"/>
    <property type="match status" value="1"/>
</dbReference>
<keyword evidence="2" id="KW-0963">Cytoplasm</keyword>
<accession>A0A2A8H773</accession>
<keyword evidence="6" id="KW-0804">Transcription</keyword>
<dbReference type="Gene3D" id="3.40.50.2300">
    <property type="match status" value="1"/>
</dbReference>
<dbReference type="GO" id="GO:0006355">
    <property type="term" value="P:regulation of DNA-templated transcription"/>
    <property type="evidence" value="ECO:0007669"/>
    <property type="project" value="InterPro"/>
</dbReference>
<keyword evidence="4" id="KW-0805">Transcription regulation</keyword>
<dbReference type="InterPro" id="IPR058245">
    <property type="entry name" value="NreC/VraR/RcsB-like_REC"/>
</dbReference>
<feature type="modified residue" description="4-aspartylphosphate" evidence="7">
    <location>
        <position position="54"/>
    </location>
</feature>
<dbReference type="InterPro" id="IPR011006">
    <property type="entry name" value="CheY-like_superfamily"/>
</dbReference>
<dbReference type="Proteomes" id="UP000220841">
    <property type="component" value="Unassembled WGS sequence"/>
</dbReference>
<evidence type="ECO:0000313" key="10">
    <source>
        <dbReference type="Proteomes" id="UP000220841"/>
    </source>
</evidence>
<evidence type="ECO:0000256" key="5">
    <source>
        <dbReference type="ARBA" id="ARBA00023125"/>
    </source>
</evidence>
<reference evidence="9 10" key="1">
    <citation type="submission" date="2017-09" db="EMBL/GenBank/DDBJ databases">
        <title>Large-scale bioinformatics analysis of Bacillus genomes uncovers conserved roles of natural products in bacterial physiology.</title>
        <authorList>
            <consortium name="Agbiome Team Llc"/>
            <person name="Bleich R.M."/>
            <person name="Grubbs K.J."/>
            <person name="Santa Maria K.C."/>
            <person name="Allen S.E."/>
            <person name="Farag S."/>
            <person name="Shank E.A."/>
            <person name="Bowers A."/>
        </authorList>
    </citation>
    <scope>NUCLEOTIDE SEQUENCE [LARGE SCALE GENOMIC DNA]</scope>
    <source>
        <strain evidence="9 10">AFS021349</strain>
    </source>
</reference>